<dbReference type="InterPro" id="IPR036412">
    <property type="entry name" value="HAD-like_sf"/>
</dbReference>
<keyword evidence="3" id="KW-1185">Reference proteome</keyword>
<keyword evidence="1" id="KW-0732">Signal</keyword>
<keyword evidence="2" id="KW-0378">Hydrolase</keyword>
<dbReference type="OrthoDB" id="9799365at2"/>
<sequence length="331" mass="37587">MKIIHALKSVLLFAMLSVMASQFALAKTSDPLPSWNDGPTKTAILQFMDKVTDEHSDQYVPLDERVATFDNDGTLWSEKPMYFQILFAFDRVKALAPSHPEWKTTKPFSLVLNNELDKLTGEDALKIVAATHTGMTSDEFDKQVKEWIATAKHPLTGKPYTDMVFQPMLELLNYFRSNGFKTYIVSGGGNAFMRAWVTPVYNIPPEQVIGTRLSAEMREVDGKMQMWRLPEVSVNNDKEVKPVEIYQAIGRRPVAAFGNSDGDLAMLQWTMSGDGARLAMYVHHTDDKREWKYDRFSSVGKLDKGLDEAQSKGWLIADMKNDWKQIYPSDK</sequence>
<accession>A0A1G7W5W1</accession>
<feature type="chain" id="PRO_5011689667" evidence="1">
    <location>
        <begin position="27"/>
        <end position="331"/>
    </location>
</feature>
<evidence type="ECO:0000313" key="3">
    <source>
        <dbReference type="Proteomes" id="UP000198854"/>
    </source>
</evidence>
<dbReference type="RefSeq" id="WP_093268446.1">
    <property type="nucleotide sequence ID" value="NZ_FNDD01000001.1"/>
</dbReference>
<dbReference type="AlphaFoldDB" id="A0A1G7W5W1"/>
<protein>
    <submittedName>
        <fullName evidence="2">Haloacid dehalogenase-like hydrolase</fullName>
    </submittedName>
</protein>
<gene>
    <name evidence="2" type="ORF">SAMN04488136_101204</name>
</gene>
<dbReference type="InterPro" id="IPR023214">
    <property type="entry name" value="HAD_sf"/>
</dbReference>
<dbReference type="EMBL" id="FNDD01000001">
    <property type="protein sequence ID" value="SDG67372.1"/>
    <property type="molecule type" value="Genomic_DNA"/>
</dbReference>
<evidence type="ECO:0000256" key="1">
    <source>
        <dbReference type="SAM" id="SignalP"/>
    </source>
</evidence>
<dbReference type="Pfam" id="PF12710">
    <property type="entry name" value="HAD"/>
    <property type="match status" value="1"/>
</dbReference>
<dbReference type="Proteomes" id="UP000198854">
    <property type="component" value="Unassembled WGS sequence"/>
</dbReference>
<dbReference type="STRING" id="861298.SAMN04488136_101204"/>
<evidence type="ECO:0000313" key="2">
    <source>
        <dbReference type="EMBL" id="SDG67372.1"/>
    </source>
</evidence>
<dbReference type="GO" id="GO:0016787">
    <property type="term" value="F:hydrolase activity"/>
    <property type="evidence" value="ECO:0007669"/>
    <property type="project" value="UniProtKB-KW"/>
</dbReference>
<proteinExistence type="predicted"/>
<dbReference type="InterPro" id="IPR050582">
    <property type="entry name" value="HAD-like_SerB"/>
</dbReference>
<dbReference type="CDD" id="cd01427">
    <property type="entry name" value="HAD_like"/>
    <property type="match status" value="1"/>
</dbReference>
<dbReference type="SUPFAM" id="SSF56784">
    <property type="entry name" value="HAD-like"/>
    <property type="match status" value="1"/>
</dbReference>
<organism evidence="2 3">
    <name type="scientific">Vibrio xiamenensis</name>
    <dbReference type="NCBI Taxonomy" id="861298"/>
    <lineage>
        <taxon>Bacteria</taxon>
        <taxon>Pseudomonadati</taxon>
        <taxon>Pseudomonadota</taxon>
        <taxon>Gammaproteobacteria</taxon>
        <taxon>Vibrionales</taxon>
        <taxon>Vibrionaceae</taxon>
        <taxon>Vibrio</taxon>
    </lineage>
</organism>
<feature type="signal peptide" evidence="1">
    <location>
        <begin position="1"/>
        <end position="26"/>
    </location>
</feature>
<reference evidence="2 3" key="1">
    <citation type="submission" date="2016-10" db="EMBL/GenBank/DDBJ databases">
        <authorList>
            <person name="de Groot N.N."/>
        </authorList>
    </citation>
    <scope>NUCLEOTIDE SEQUENCE [LARGE SCALE GENOMIC DNA]</scope>
    <source>
        <strain evidence="2 3">CGMCC 1.10228</strain>
    </source>
</reference>
<dbReference type="PANTHER" id="PTHR43344">
    <property type="entry name" value="PHOSPHOSERINE PHOSPHATASE"/>
    <property type="match status" value="1"/>
</dbReference>
<dbReference type="Gene3D" id="3.40.50.1000">
    <property type="entry name" value="HAD superfamily/HAD-like"/>
    <property type="match status" value="1"/>
</dbReference>
<name>A0A1G7W5W1_9VIBR</name>